<keyword evidence="2" id="KW-0472">Membrane</keyword>
<reference evidence="3 4" key="1">
    <citation type="submission" date="2019-09" db="EMBL/GenBank/DDBJ databases">
        <title>A chromosome-level genome assembly of the Chinese tupelo Nyssa sinensis.</title>
        <authorList>
            <person name="Yang X."/>
            <person name="Kang M."/>
            <person name="Yang Y."/>
            <person name="Xiong H."/>
            <person name="Wang M."/>
            <person name="Zhang Z."/>
            <person name="Wang Z."/>
            <person name="Wu H."/>
            <person name="Ma T."/>
            <person name="Liu J."/>
            <person name="Xi Z."/>
        </authorList>
    </citation>
    <scope>NUCLEOTIDE SEQUENCE [LARGE SCALE GENOMIC DNA]</scope>
    <source>
        <strain evidence="3">J267</strain>
        <tissue evidence="3">Leaf</tissue>
    </source>
</reference>
<feature type="region of interest" description="Disordered" evidence="1">
    <location>
        <begin position="50"/>
        <end position="75"/>
    </location>
</feature>
<keyword evidence="2" id="KW-1133">Transmembrane helix</keyword>
<feature type="transmembrane region" description="Helical" evidence="2">
    <location>
        <begin position="132"/>
        <end position="152"/>
    </location>
</feature>
<name>A0A5J5ARC2_9ASTE</name>
<dbReference type="EMBL" id="CM018042">
    <property type="protein sequence ID" value="KAA8532829.1"/>
    <property type="molecule type" value="Genomic_DNA"/>
</dbReference>
<dbReference type="AlphaFoldDB" id="A0A5J5ARC2"/>
<feature type="transmembrane region" description="Helical" evidence="2">
    <location>
        <begin position="190"/>
        <end position="210"/>
    </location>
</feature>
<evidence type="ECO:0000256" key="2">
    <source>
        <dbReference type="SAM" id="Phobius"/>
    </source>
</evidence>
<dbReference type="OrthoDB" id="1748931at2759"/>
<organism evidence="3 4">
    <name type="scientific">Nyssa sinensis</name>
    <dbReference type="NCBI Taxonomy" id="561372"/>
    <lineage>
        <taxon>Eukaryota</taxon>
        <taxon>Viridiplantae</taxon>
        <taxon>Streptophyta</taxon>
        <taxon>Embryophyta</taxon>
        <taxon>Tracheophyta</taxon>
        <taxon>Spermatophyta</taxon>
        <taxon>Magnoliopsida</taxon>
        <taxon>eudicotyledons</taxon>
        <taxon>Gunneridae</taxon>
        <taxon>Pentapetalae</taxon>
        <taxon>asterids</taxon>
        <taxon>Cornales</taxon>
        <taxon>Nyssaceae</taxon>
        <taxon>Nyssa</taxon>
    </lineage>
</organism>
<protein>
    <submittedName>
        <fullName evidence="3">Uncharacterized protein</fullName>
    </submittedName>
</protein>
<feature type="region of interest" description="Disordered" evidence="1">
    <location>
        <begin position="1"/>
        <end position="27"/>
    </location>
</feature>
<dbReference type="Proteomes" id="UP000325577">
    <property type="component" value="Linkage Group LG19"/>
</dbReference>
<evidence type="ECO:0000313" key="3">
    <source>
        <dbReference type="EMBL" id="KAA8532829.1"/>
    </source>
</evidence>
<evidence type="ECO:0000256" key="1">
    <source>
        <dbReference type="SAM" id="MobiDB-lite"/>
    </source>
</evidence>
<keyword evidence="2" id="KW-0812">Transmembrane</keyword>
<evidence type="ECO:0000313" key="4">
    <source>
        <dbReference type="Proteomes" id="UP000325577"/>
    </source>
</evidence>
<feature type="compositionally biased region" description="Polar residues" evidence="1">
    <location>
        <begin position="65"/>
        <end position="75"/>
    </location>
</feature>
<feature type="compositionally biased region" description="Low complexity" evidence="1">
    <location>
        <begin position="50"/>
        <end position="64"/>
    </location>
</feature>
<feature type="transmembrane region" description="Helical" evidence="2">
    <location>
        <begin position="164"/>
        <end position="184"/>
    </location>
</feature>
<feature type="transmembrane region" description="Helical" evidence="2">
    <location>
        <begin position="109"/>
        <end position="126"/>
    </location>
</feature>
<gene>
    <name evidence="3" type="ORF">F0562_033054</name>
</gene>
<accession>A0A5J5ARC2</accession>
<keyword evidence="4" id="KW-1185">Reference proteome</keyword>
<proteinExistence type="predicted"/>
<sequence>MAMGFEKNGSTVDMEAGTGRDETVPDGNGGPFIIRAFVDRLKLLIISMSPSSSSSSSLSPPSSSQTGNSTWTRGTNITSRSQLLPTYHTDKHQTHPIVTILKELELGKTMLTLAVPLTTGLIFFYHTESATLVIKLTVISLSVGCAAIWNGILFQETYPRTANVVQQLGISFVFLGLYGVVGSFLSIELIWIPGVCFGSCILPLVVSAFPGNHRDEEGARGN</sequence>